<dbReference type="InterPro" id="IPR041700">
    <property type="entry name" value="OMP_b-brl_3"/>
</dbReference>
<gene>
    <name evidence="13" type="ORF">QO010_003424</name>
</gene>
<reference evidence="13 14" key="1">
    <citation type="submission" date="2023-07" db="EMBL/GenBank/DDBJ databases">
        <title>Genomic Encyclopedia of Type Strains, Phase IV (KMG-IV): sequencing the most valuable type-strain genomes for metagenomic binning, comparative biology and taxonomic classification.</title>
        <authorList>
            <person name="Goeker M."/>
        </authorList>
    </citation>
    <scope>NUCLEOTIDE SEQUENCE [LARGE SCALE GENOMIC DNA]</scope>
    <source>
        <strain evidence="13 14">DSM 18695</strain>
    </source>
</reference>
<evidence type="ECO:0000259" key="11">
    <source>
        <dbReference type="Pfam" id="PF07715"/>
    </source>
</evidence>
<keyword evidence="7 8" id="KW-0998">Cell outer membrane</keyword>
<evidence type="ECO:0000313" key="14">
    <source>
        <dbReference type="Proteomes" id="UP001228905"/>
    </source>
</evidence>
<evidence type="ECO:0000313" key="13">
    <source>
        <dbReference type="EMBL" id="MDQ0465635.1"/>
    </source>
</evidence>
<dbReference type="PANTHER" id="PTHR30069">
    <property type="entry name" value="TONB-DEPENDENT OUTER MEMBRANE RECEPTOR"/>
    <property type="match status" value="1"/>
</dbReference>
<dbReference type="InterPro" id="IPR037066">
    <property type="entry name" value="Plug_dom_sf"/>
</dbReference>
<dbReference type="Gene3D" id="2.170.130.10">
    <property type="entry name" value="TonB-dependent receptor, plug domain"/>
    <property type="match status" value="1"/>
</dbReference>
<evidence type="ECO:0000256" key="3">
    <source>
        <dbReference type="ARBA" id="ARBA00022452"/>
    </source>
</evidence>
<feature type="compositionally biased region" description="Basic and acidic residues" evidence="9">
    <location>
        <begin position="65"/>
        <end position="79"/>
    </location>
</feature>
<dbReference type="PANTHER" id="PTHR30069:SF29">
    <property type="entry name" value="HEMOGLOBIN AND HEMOGLOBIN-HAPTOGLOBIN-BINDING PROTEIN 1-RELATED"/>
    <property type="match status" value="1"/>
</dbReference>
<dbReference type="InterPro" id="IPR012910">
    <property type="entry name" value="Plug_dom"/>
</dbReference>
<sequence length="752" mass="81227">MRVVKSVPASVGFVGMLLAASAAEAQTAPTPSPPAAKPGPASSPPASPPPAPKSEGTTVSGVTVKADDPPVKSSIDRRSYSVAGDLQATTGSIADALKRVPSVEVDIEGNVRLRGESSVTILIDGKPSAIMRGGGRADALQQIPADQIERVEVLTNPGADFSPEGTGGIINLVTKKASKAGEGVSGSVKGNVGTGGRYNGGVSWNYNSKALTVSLDAGLSRTSSRSESRGDRTVTGIGGTFRRRSEGRSRSEGESYSLQASADYELDPKNRLSGNVSYFASSYAFGGDSRSTIADPAGVLVSDRPNRGSTGSDSNSLSGWLSWRREFTGEDHNFTLELQRSRWGYDSDSVYQYDNLVPPAPSQFERSDSRSTDGYWNFKGDYKRPMPGSGRFKAGFNFEQNESDNDTVYFSGPTKGSTLFDPTRSHRLIFEETVLSAYLSYEQPFGDLTVLAGLRYESATNDINLLTTGLKSSHRYDQLYPSLHLDYRLSETSRLKASYSLRISRPRGYDLDPFRTYYDAFNYRQGNPNLEPSQSQSWEGSYEYRKQRSYYLVTGFYRQTKDGITDETIDLGGGVLLTTKANLARNRSGGLELVANRSLTKTLRLNLTGTAYWTQIDVGSLGYGRDRSAWSVGGRASLDWDISPSDLLQAQAVVTAKRIMPQGYAEPTFGLNLGYRHKLTDRLLLTITASDVLDSLDRRIVLDAPGLKGVSASSSTTRGVFIGLRYRFGSGKPQRDPGFDYNAGSGAAGPPG</sequence>
<comment type="similarity">
    <text evidence="8">Belongs to the TonB-dependent receptor family.</text>
</comment>
<dbReference type="InterPro" id="IPR039426">
    <property type="entry name" value="TonB-dep_rcpt-like"/>
</dbReference>
<evidence type="ECO:0000256" key="6">
    <source>
        <dbReference type="ARBA" id="ARBA00023136"/>
    </source>
</evidence>
<feature type="region of interest" description="Disordered" evidence="9">
    <location>
        <begin position="23"/>
        <end position="79"/>
    </location>
</feature>
<keyword evidence="4 8" id="KW-0812">Transmembrane</keyword>
<dbReference type="EMBL" id="JAUSVS010000007">
    <property type="protein sequence ID" value="MDQ0465635.1"/>
    <property type="molecule type" value="Genomic_DNA"/>
</dbReference>
<dbReference type="Gene3D" id="2.40.170.20">
    <property type="entry name" value="TonB-dependent receptor, beta-barrel domain"/>
    <property type="match status" value="1"/>
</dbReference>
<feature type="compositionally biased region" description="Pro residues" evidence="9">
    <location>
        <begin position="30"/>
        <end position="52"/>
    </location>
</feature>
<comment type="subcellular location">
    <subcellularLocation>
        <location evidence="1 8">Cell outer membrane</location>
        <topology evidence="1 8">Multi-pass membrane protein</topology>
    </subcellularLocation>
</comment>
<protein>
    <submittedName>
        <fullName evidence="13">Outer membrane receptor protein involved in Fe transport</fullName>
    </submittedName>
</protein>
<keyword evidence="6 8" id="KW-0472">Membrane</keyword>
<dbReference type="InterPro" id="IPR036942">
    <property type="entry name" value="Beta-barrel_TonB_sf"/>
</dbReference>
<feature type="signal peptide" evidence="10">
    <location>
        <begin position="1"/>
        <end position="25"/>
    </location>
</feature>
<evidence type="ECO:0000256" key="5">
    <source>
        <dbReference type="ARBA" id="ARBA00022729"/>
    </source>
</evidence>
<keyword evidence="14" id="KW-1185">Reference proteome</keyword>
<evidence type="ECO:0000256" key="1">
    <source>
        <dbReference type="ARBA" id="ARBA00004571"/>
    </source>
</evidence>
<comment type="caution">
    <text evidence="13">The sequence shown here is derived from an EMBL/GenBank/DDBJ whole genome shotgun (WGS) entry which is preliminary data.</text>
</comment>
<dbReference type="Proteomes" id="UP001228905">
    <property type="component" value="Unassembled WGS sequence"/>
</dbReference>
<feature type="domain" description="Outer membrane protein beta-barrel" evidence="12">
    <location>
        <begin position="326"/>
        <end position="726"/>
    </location>
</feature>
<keyword evidence="5 10" id="KW-0732">Signal</keyword>
<feature type="chain" id="PRO_5046706510" evidence="10">
    <location>
        <begin position="26"/>
        <end position="752"/>
    </location>
</feature>
<evidence type="ECO:0000259" key="12">
    <source>
        <dbReference type="Pfam" id="PF14905"/>
    </source>
</evidence>
<keyword evidence="13" id="KW-0675">Receptor</keyword>
<feature type="compositionally biased region" description="Basic and acidic residues" evidence="9">
    <location>
        <begin position="243"/>
        <end position="253"/>
    </location>
</feature>
<proteinExistence type="inferred from homology"/>
<feature type="domain" description="TonB-dependent receptor plug" evidence="11">
    <location>
        <begin position="88"/>
        <end position="169"/>
    </location>
</feature>
<evidence type="ECO:0000256" key="4">
    <source>
        <dbReference type="ARBA" id="ARBA00022692"/>
    </source>
</evidence>
<keyword evidence="2 8" id="KW-0813">Transport</keyword>
<dbReference type="SUPFAM" id="SSF56935">
    <property type="entry name" value="Porins"/>
    <property type="match status" value="1"/>
</dbReference>
<evidence type="ECO:0000256" key="9">
    <source>
        <dbReference type="SAM" id="MobiDB-lite"/>
    </source>
</evidence>
<dbReference type="Pfam" id="PF14905">
    <property type="entry name" value="OMP_b-brl_3"/>
    <property type="match status" value="1"/>
</dbReference>
<evidence type="ECO:0000256" key="2">
    <source>
        <dbReference type="ARBA" id="ARBA00022448"/>
    </source>
</evidence>
<name>A0ABU0IUF0_9CAUL</name>
<evidence type="ECO:0000256" key="8">
    <source>
        <dbReference type="PROSITE-ProRule" id="PRU01360"/>
    </source>
</evidence>
<feature type="region of interest" description="Disordered" evidence="9">
    <location>
        <begin position="219"/>
        <end position="258"/>
    </location>
</feature>
<dbReference type="PROSITE" id="PS52016">
    <property type="entry name" value="TONB_DEPENDENT_REC_3"/>
    <property type="match status" value="1"/>
</dbReference>
<evidence type="ECO:0000256" key="7">
    <source>
        <dbReference type="ARBA" id="ARBA00023237"/>
    </source>
</evidence>
<accession>A0ABU0IUF0</accession>
<evidence type="ECO:0000256" key="10">
    <source>
        <dbReference type="SAM" id="SignalP"/>
    </source>
</evidence>
<dbReference type="Pfam" id="PF07715">
    <property type="entry name" value="Plug"/>
    <property type="match status" value="1"/>
</dbReference>
<organism evidence="13 14">
    <name type="scientific">Caulobacter ginsengisoli</name>
    <dbReference type="NCBI Taxonomy" id="400775"/>
    <lineage>
        <taxon>Bacteria</taxon>
        <taxon>Pseudomonadati</taxon>
        <taxon>Pseudomonadota</taxon>
        <taxon>Alphaproteobacteria</taxon>
        <taxon>Caulobacterales</taxon>
        <taxon>Caulobacteraceae</taxon>
        <taxon>Caulobacter</taxon>
    </lineage>
</organism>
<keyword evidence="3 8" id="KW-1134">Transmembrane beta strand</keyword>